<proteinExistence type="predicted"/>
<dbReference type="OrthoDB" id="9134461at2"/>
<dbReference type="InterPro" id="IPR006944">
    <property type="entry name" value="Phage/GTA_portal"/>
</dbReference>
<keyword evidence="2" id="KW-1185">Reference proteome</keyword>
<name>A0A4R2PL73_RHOSA</name>
<evidence type="ECO:0000313" key="1">
    <source>
        <dbReference type="EMBL" id="TCP36352.1"/>
    </source>
</evidence>
<evidence type="ECO:0000313" key="2">
    <source>
        <dbReference type="Proteomes" id="UP000295399"/>
    </source>
</evidence>
<dbReference type="Proteomes" id="UP000295399">
    <property type="component" value="Unassembled WGS sequence"/>
</dbReference>
<organism evidence="1 2">
    <name type="scientific">Rhodothalassium salexigens DSM 2132</name>
    <dbReference type="NCBI Taxonomy" id="1188247"/>
    <lineage>
        <taxon>Bacteria</taxon>
        <taxon>Pseudomonadati</taxon>
        <taxon>Pseudomonadota</taxon>
        <taxon>Alphaproteobacteria</taxon>
        <taxon>Rhodothalassiales</taxon>
        <taxon>Rhodothalassiaceae</taxon>
        <taxon>Rhodothalassium</taxon>
    </lineage>
</organism>
<protein>
    <submittedName>
        <fullName evidence="1">HK97 family phage portal protein</fullName>
    </submittedName>
</protein>
<dbReference type="AlphaFoldDB" id="A0A4R2PL73"/>
<sequence length="416" mass="45077">MASFNPFRRRPGPNRPPAAAQAAAHTKTLAPAPGAATWLLSSQARWGARSYHRLAEEGYRRNVVAHRCVRLIAECAAAVPLTLSAGTTRAADDHPVRRLLAEPNPQTGGTAFLETVHAQLQIGGNAFIEAMADADGRPRALYPLRPDRVRVVPGPAGWPRAYDYQVDGRTRRLPVAETRGRRPVLHLKTYHPLDDQYGLSPLDAAAFGVDVHNAAVAWNKGLLDNAARPSGALVFDPGDGRPATLSEDQVQRLKAELAEQYQGGGNAGRPFLLEGGLKWQPMALTPADMDFMELKHSAARDIALAFGVPPMLLGIPGDNTYANYQEANRAFWRLTLLPLVARTLDSLSRWLSGWYGERLALAADRNALPALAADQEALWRRVAAAPFLTVNEQRAQLGLDPLPGGDRLPGTPPDAD</sequence>
<dbReference type="EMBL" id="SLXO01000003">
    <property type="protein sequence ID" value="TCP36352.1"/>
    <property type="molecule type" value="Genomic_DNA"/>
</dbReference>
<dbReference type="InterPro" id="IPR006427">
    <property type="entry name" value="Portal_HK97"/>
</dbReference>
<reference evidence="1 2" key="1">
    <citation type="submission" date="2019-03" db="EMBL/GenBank/DDBJ databases">
        <title>Genomic Encyclopedia of Type Strains, Phase IV (KMG-IV): sequencing the most valuable type-strain genomes for metagenomic binning, comparative biology and taxonomic classification.</title>
        <authorList>
            <person name="Goeker M."/>
        </authorList>
    </citation>
    <scope>NUCLEOTIDE SEQUENCE [LARGE SCALE GENOMIC DNA]</scope>
    <source>
        <strain evidence="1 2">DSM 2132</strain>
    </source>
</reference>
<gene>
    <name evidence="1" type="ORF">EV659_103242</name>
</gene>
<dbReference type="Pfam" id="PF04860">
    <property type="entry name" value="Phage_portal"/>
    <property type="match status" value="1"/>
</dbReference>
<accession>A0A4R2PL73</accession>
<comment type="caution">
    <text evidence="1">The sequence shown here is derived from an EMBL/GenBank/DDBJ whole genome shotgun (WGS) entry which is preliminary data.</text>
</comment>
<dbReference type="RefSeq" id="WP_132707898.1">
    <property type="nucleotide sequence ID" value="NZ_JACIGF010000003.1"/>
</dbReference>
<dbReference type="InParanoid" id="A0A4R2PL73"/>
<dbReference type="NCBIfam" id="TIGR01537">
    <property type="entry name" value="portal_HK97"/>
    <property type="match status" value="1"/>
</dbReference>